<dbReference type="GO" id="GO:0005886">
    <property type="term" value="C:plasma membrane"/>
    <property type="evidence" value="ECO:0007669"/>
    <property type="project" value="UniProtKB-SubCell"/>
</dbReference>
<evidence type="ECO:0000259" key="23">
    <source>
        <dbReference type="PROSITE" id="PS51007"/>
    </source>
</evidence>
<dbReference type="PROSITE" id="PS50999">
    <property type="entry name" value="COX2_TM"/>
    <property type="match status" value="1"/>
</dbReference>
<dbReference type="InterPro" id="IPR009056">
    <property type="entry name" value="Cyt_c-like_dom"/>
</dbReference>
<evidence type="ECO:0000256" key="12">
    <source>
        <dbReference type="ARBA" id="ARBA00023008"/>
    </source>
</evidence>
<dbReference type="InterPro" id="IPR008972">
    <property type="entry name" value="Cupredoxin"/>
</dbReference>
<evidence type="ECO:0000256" key="4">
    <source>
        <dbReference type="ARBA" id="ARBA00022617"/>
    </source>
</evidence>
<dbReference type="GO" id="GO:0004129">
    <property type="term" value="F:cytochrome-c oxidase activity"/>
    <property type="evidence" value="ECO:0007669"/>
    <property type="project" value="UniProtKB-EC"/>
</dbReference>
<accession>A0A9D1QFW7</accession>
<keyword evidence="11 16" id="KW-0408">Iron</keyword>
<evidence type="ECO:0000256" key="9">
    <source>
        <dbReference type="ARBA" id="ARBA00022982"/>
    </source>
</evidence>
<evidence type="ECO:0000256" key="2">
    <source>
        <dbReference type="ARBA" id="ARBA00007866"/>
    </source>
</evidence>
<dbReference type="GO" id="GO:0020037">
    <property type="term" value="F:heme binding"/>
    <property type="evidence" value="ECO:0007669"/>
    <property type="project" value="InterPro"/>
</dbReference>
<evidence type="ECO:0000256" key="5">
    <source>
        <dbReference type="ARBA" id="ARBA00022660"/>
    </source>
</evidence>
<dbReference type="InterPro" id="IPR001505">
    <property type="entry name" value="Copper_CuA"/>
</dbReference>
<evidence type="ECO:0000313" key="25">
    <source>
        <dbReference type="Proteomes" id="UP000823989"/>
    </source>
</evidence>
<evidence type="ECO:0000256" key="17">
    <source>
        <dbReference type="RuleBase" id="RU000456"/>
    </source>
</evidence>
<keyword evidence="9 17" id="KW-0249">Electron transport</keyword>
<gene>
    <name evidence="24" type="primary">coxB</name>
    <name evidence="24" type="ORF">H9891_01205</name>
</gene>
<evidence type="ECO:0000256" key="14">
    <source>
        <dbReference type="ARBA" id="ARBA00024688"/>
    </source>
</evidence>
<dbReference type="PROSITE" id="PS51257">
    <property type="entry name" value="PROKAR_LIPOPROTEIN"/>
    <property type="match status" value="1"/>
</dbReference>
<dbReference type="InterPro" id="IPR045187">
    <property type="entry name" value="CcO_II"/>
</dbReference>
<proteinExistence type="inferred from homology"/>
<dbReference type="InterPro" id="IPR036257">
    <property type="entry name" value="Cyt_c_oxidase_su2_TM_sf"/>
</dbReference>
<dbReference type="Proteomes" id="UP000823989">
    <property type="component" value="Unassembled WGS sequence"/>
</dbReference>
<protein>
    <recommendedName>
        <fullName evidence="18">Cytochrome c oxidase subunit 2</fullName>
        <ecNumber evidence="18">7.1.1.9</ecNumber>
    </recommendedName>
</protein>
<keyword evidence="12 18" id="KW-0186">Copper</keyword>
<evidence type="ECO:0000256" key="20">
    <source>
        <dbReference type="SAM" id="Phobius"/>
    </source>
</evidence>
<dbReference type="AlphaFoldDB" id="A0A9D1QFW7"/>
<evidence type="ECO:0000256" key="16">
    <source>
        <dbReference type="PROSITE-ProRule" id="PRU00433"/>
    </source>
</evidence>
<evidence type="ECO:0000256" key="13">
    <source>
        <dbReference type="ARBA" id="ARBA00023136"/>
    </source>
</evidence>
<feature type="region of interest" description="Disordered" evidence="19">
    <location>
        <begin position="356"/>
        <end position="386"/>
    </location>
</feature>
<dbReference type="Gene3D" id="2.60.40.420">
    <property type="entry name" value="Cupredoxins - blue copper proteins"/>
    <property type="match status" value="1"/>
</dbReference>
<dbReference type="EMBL" id="DXHR01000003">
    <property type="protein sequence ID" value="HIW11773.1"/>
    <property type="molecule type" value="Genomic_DNA"/>
</dbReference>
<dbReference type="SUPFAM" id="SSF81464">
    <property type="entry name" value="Cytochrome c oxidase subunit II-like, transmembrane region"/>
    <property type="match status" value="1"/>
</dbReference>
<dbReference type="Gene3D" id="1.10.287.90">
    <property type="match status" value="1"/>
</dbReference>
<evidence type="ECO:0000256" key="19">
    <source>
        <dbReference type="SAM" id="MobiDB-lite"/>
    </source>
</evidence>
<evidence type="ECO:0000256" key="15">
    <source>
        <dbReference type="ARBA" id="ARBA00047816"/>
    </source>
</evidence>
<dbReference type="PROSITE" id="PS00078">
    <property type="entry name" value="COX2"/>
    <property type="match status" value="1"/>
</dbReference>
<dbReference type="SUPFAM" id="SSF49503">
    <property type="entry name" value="Cupredoxins"/>
    <property type="match status" value="1"/>
</dbReference>
<evidence type="ECO:0000256" key="11">
    <source>
        <dbReference type="ARBA" id="ARBA00023004"/>
    </source>
</evidence>
<dbReference type="PANTHER" id="PTHR22888">
    <property type="entry name" value="CYTOCHROME C OXIDASE, SUBUNIT II"/>
    <property type="match status" value="1"/>
</dbReference>
<feature type="transmembrane region" description="Helical" evidence="20">
    <location>
        <begin position="93"/>
        <end position="115"/>
    </location>
</feature>
<feature type="compositionally biased region" description="Acidic residues" evidence="19">
    <location>
        <begin position="368"/>
        <end position="386"/>
    </location>
</feature>
<sequence length="386" mass="42745">MKNRWMNAKWIGLLSVLMVFLSGCGKNHLSALKPAGEVGQEQFKLMLLSIIIMILVILVVVVLFTFALTKSRRSKVGEDFEPKDVAGNHTLEVIWTSIPILLLIILAIPTIYFTFKQADTRAMETEDGEVNGEEVIVNVTAHQYWWEFEYPNQEVVTSQELVVPTDTKVYFNLHGADVKHSFWVPAAGGKMDTNIDGINSFYLVFDDDKAEDSNRLFYGKCAELCGPSHALMDFKVEALPQEEYEQWLADMQAVEEPAQASTEDAAEGQEIFNNSCIGCHAVTPQGAGAQGPNLANFGDRDLIAGYLEHDKENLVDWISDPESLKPGNKMAGAYDLSEEEIDKVAEYLMELNVEEGSGDVSALKENAEEPSDEGSSEEESSEEGGN</sequence>
<comment type="catalytic activity">
    <reaction evidence="15 18">
        <text>4 Fe(II)-[cytochrome c] + O2 + 8 H(+)(in) = 4 Fe(III)-[cytochrome c] + 2 H2O + 4 H(+)(out)</text>
        <dbReference type="Rhea" id="RHEA:11436"/>
        <dbReference type="Rhea" id="RHEA-COMP:10350"/>
        <dbReference type="Rhea" id="RHEA-COMP:14399"/>
        <dbReference type="ChEBI" id="CHEBI:15377"/>
        <dbReference type="ChEBI" id="CHEBI:15378"/>
        <dbReference type="ChEBI" id="CHEBI:15379"/>
        <dbReference type="ChEBI" id="CHEBI:29033"/>
        <dbReference type="ChEBI" id="CHEBI:29034"/>
        <dbReference type="EC" id="7.1.1.9"/>
    </reaction>
</comment>
<keyword evidence="3 17" id="KW-0813">Transport</keyword>
<feature type="domain" description="Cytochrome c" evidence="23">
    <location>
        <begin position="263"/>
        <end position="352"/>
    </location>
</feature>
<evidence type="ECO:0000256" key="1">
    <source>
        <dbReference type="ARBA" id="ARBA00004141"/>
    </source>
</evidence>
<comment type="function">
    <text evidence="14 18">Subunits I and II form the functional core of the enzyme complex. Electrons originating in cytochrome c are transferred via heme a and Cu(A) to the binuclear center formed by heme a3 and Cu(B).</text>
</comment>
<dbReference type="PRINTS" id="PR01166">
    <property type="entry name" value="CYCOXIDASEII"/>
</dbReference>
<evidence type="ECO:0000313" key="24">
    <source>
        <dbReference type="EMBL" id="HIW11773.1"/>
    </source>
</evidence>
<dbReference type="PROSITE" id="PS51007">
    <property type="entry name" value="CYTC"/>
    <property type="match status" value="1"/>
</dbReference>
<dbReference type="PANTHER" id="PTHR22888:SF10">
    <property type="entry name" value="CYTOCHROME C OXIDASE SUBUNIT 2"/>
    <property type="match status" value="1"/>
</dbReference>
<dbReference type="InterPro" id="IPR036909">
    <property type="entry name" value="Cyt_c-like_dom_sf"/>
</dbReference>
<evidence type="ECO:0000256" key="10">
    <source>
        <dbReference type="ARBA" id="ARBA00022989"/>
    </source>
</evidence>
<dbReference type="InterPro" id="IPR014222">
    <property type="entry name" value="Cyt_c_oxidase_su2"/>
</dbReference>
<feature type="transmembrane region" description="Helical" evidence="20">
    <location>
        <begin position="45"/>
        <end position="68"/>
    </location>
</feature>
<keyword evidence="4 16" id="KW-0349">Heme</keyword>
<evidence type="ECO:0000256" key="18">
    <source>
        <dbReference type="RuleBase" id="RU004024"/>
    </source>
</evidence>
<dbReference type="Pfam" id="PF00116">
    <property type="entry name" value="COX2"/>
    <property type="match status" value="1"/>
</dbReference>
<dbReference type="Pfam" id="PF02790">
    <property type="entry name" value="COX2_TM"/>
    <property type="match status" value="1"/>
</dbReference>
<dbReference type="GO" id="GO:0016491">
    <property type="term" value="F:oxidoreductase activity"/>
    <property type="evidence" value="ECO:0007669"/>
    <property type="project" value="InterPro"/>
</dbReference>
<dbReference type="GO" id="GO:0005507">
    <property type="term" value="F:copper ion binding"/>
    <property type="evidence" value="ECO:0007669"/>
    <property type="project" value="InterPro"/>
</dbReference>
<feature type="domain" description="Cytochrome oxidase subunit II copper A binding" evidence="21">
    <location>
        <begin position="132"/>
        <end position="250"/>
    </location>
</feature>
<comment type="caution">
    <text evidence="24">The sequence shown here is derived from an EMBL/GenBank/DDBJ whole genome shotgun (WGS) entry which is preliminary data.</text>
</comment>
<keyword evidence="5 17" id="KW-0679">Respiratory chain</keyword>
<keyword evidence="7 16" id="KW-0479">Metal-binding</keyword>
<evidence type="ECO:0000259" key="21">
    <source>
        <dbReference type="PROSITE" id="PS50857"/>
    </source>
</evidence>
<evidence type="ECO:0000256" key="8">
    <source>
        <dbReference type="ARBA" id="ARBA00022967"/>
    </source>
</evidence>
<keyword evidence="10 20" id="KW-1133">Transmembrane helix</keyword>
<dbReference type="InterPro" id="IPR002429">
    <property type="entry name" value="CcO_II-like_C"/>
</dbReference>
<comment type="subcellular location">
    <subcellularLocation>
        <location evidence="17">Cell membrane</location>
        <topology evidence="17">Multi-pass membrane protein</topology>
    </subcellularLocation>
    <subcellularLocation>
        <location evidence="1">Membrane</location>
        <topology evidence="1">Multi-pass membrane protein</topology>
    </subcellularLocation>
</comment>
<dbReference type="Pfam" id="PF00034">
    <property type="entry name" value="Cytochrom_C"/>
    <property type="match status" value="1"/>
</dbReference>
<comment type="similarity">
    <text evidence="2 17">Belongs to the cytochrome c oxidase subunit 2 family.</text>
</comment>
<organism evidence="24 25">
    <name type="scientific">Candidatus Salinicoccus stercoripullorum</name>
    <dbReference type="NCBI Taxonomy" id="2838756"/>
    <lineage>
        <taxon>Bacteria</taxon>
        <taxon>Bacillati</taxon>
        <taxon>Bacillota</taxon>
        <taxon>Bacilli</taxon>
        <taxon>Bacillales</taxon>
        <taxon>Staphylococcaceae</taxon>
        <taxon>Salinicoccus</taxon>
    </lineage>
</organism>
<keyword evidence="13 20" id="KW-0472">Membrane</keyword>
<feature type="domain" description="Cytochrome oxidase subunit II transmembrane region profile" evidence="22">
    <location>
        <begin position="23"/>
        <end position="121"/>
    </location>
</feature>
<evidence type="ECO:0000256" key="6">
    <source>
        <dbReference type="ARBA" id="ARBA00022692"/>
    </source>
</evidence>
<dbReference type="SUPFAM" id="SSF46626">
    <property type="entry name" value="Cytochrome c"/>
    <property type="match status" value="1"/>
</dbReference>
<reference evidence="24" key="2">
    <citation type="submission" date="2021-04" db="EMBL/GenBank/DDBJ databases">
        <authorList>
            <person name="Gilroy R."/>
        </authorList>
    </citation>
    <scope>NUCLEOTIDE SEQUENCE</scope>
    <source>
        <strain evidence="24">ChiHjej13B12-752</strain>
    </source>
</reference>
<keyword evidence="6 17" id="KW-0812">Transmembrane</keyword>
<dbReference type="PROSITE" id="PS50857">
    <property type="entry name" value="COX2_CUA"/>
    <property type="match status" value="1"/>
</dbReference>
<comment type="cofactor">
    <cofactor evidence="18">
        <name>Cu cation</name>
        <dbReference type="ChEBI" id="CHEBI:23378"/>
    </cofactor>
    <text evidence="18">Binds a copper A center.</text>
</comment>
<dbReference type="InterPro" id="IPR011759">
    <property type="entry name" value="Cyt_c_oxidase_su2_TM_dom"/>
</dbReference>
<dbReference type="NCBIfam" id="TIGR02866">
    <property type="entry name" value="CoxB"/>
    <property type="match status" value="1"/>
</dbReference>
<dbReference type="GO" id="GO:0042773">
    <property type="term" value="P:ATP synthesis coupled electron transport"/>
    <property type="evidence" value="ECO:0007669"/>
    <property type="project" value="TreeGrafter"/>
</dbReference>
<evidence type="ECO:0000256" key="7">
    <source>
        <dbReference type="ARBA" id="ARBA00022723"/>
    </source>
</evidence>
<reference evidence="24" key="1">
    <citation type="journal article" date="2021" name="PeerJ">
        <title>Extensive microbial diversity within the chicken gut microbiome revealed by metagenomics and culture.</title>
        <authorList>
            <person name="Gilroy R."/>
            <person name="Ravi A."/>
            <person name="Getino M."/>
            <person name="Pursley I."/>
            <person name="Horton D.L."/>
            <person name="Alikhan N.F."/>
            <person name="Baker D."/>
            <person name="Gharbi K."/>
            <person name="Hall N."/>
            <person name="Watson M."/>
            <person name="Adriaenssens E.M."/>
            <person name="Foster-Nyarko E."/>
            <person name="Jarju S."/>
            <person name="Secka A."/>
            <person name="Antonio M."/>
            <person name="Oren A."/>
            <person name="Chaudhuri R.R."/>
            <person name="La Ragione R."/>
            <person name="Hildebrand F."/>
            <person name="Pallen M.J."/>
        </authorList>
    </citation>
    <scope>NUCLEOTIDE SEQUENCE</scope>
    <source>
        <strain evidence="24">ChiHjej13B12-752</strain>
    </source>
</reference>
<dbReference type="EC" id="7.1.1.9" evidence="18"/>
<evidence type="ECO:0000259" key="22">
    <source>
        <dbReference type="PROSITE" id="PS50999"/>
    </source>
</evidence>
<keyword evidence="8" id="KW-1278">Translocase</keyword>
<evidence type="ECO:0000256" key="3">
    <source>
        <dbReference type="ARBA" id="ARBA00022448"/>
    </source>
</evidence>
<name>A0A9D1QFW7_9STAP</name>